<dbReference type="AlphaFoldDB" id="A0A5B8TZI0"/>
<evidence type="ECO:0000256" key="1">
    <source>
        <dbReference type="ARBA" id="ARBA00006484"/>
    </source>
</evidence>
<comment type="similarity">
    <text evidence="1">Belongs to the short-chain dehydrogenases/reductases (SDR) family.</text>
</comment>
<organism evidence="3 4">
    <name type="scientific">Baekduia soli</name>
    <dbReference type="NCBI Taxonomy" id="496014"/>
    <lineage>
        <taxon>Bacteria</taxon>
        <taxon>Bacillati</taxon>
        <taxon>Actinomycetota</taxon>
        <taxon>Thermoleophilia</taxon>
        <taxon>Solirubrobacterales</taxon>
        <taxon>Baekduiaceae</taxon>
        <taxon>Baekduia</taxon>
    </lineage>
</organism>
<proteinExistence type="inferred from homology"/>
<dbReference type="InterPro" id="IPR020904">
    <property type="entry name" value="Sc_DH/Rdtase_CS"/>
</dbReference>
<name>A0A5B8TZI0_9ACTN</name>
<keyword evidence="2" id="KW-0560">Oxidoreductase</keyword>
<dbReference type="PRINTS" id="PR00081">
    <property type="entry name" value="GDHRDH"/>
</dbReference>
<dbReference type="FunFam" id="3.40.50.720:FF:000084">
    <property type="entry name" value="Short-chain dehydrogenase reductase"/>
    <property type="match status" value="1"/>
</dbReference>
<dbReference type="PROSITE" id="PS00061">
    <property type="entry name" value="ADH_SHORT"/>
    <property type="match status" value="1"/>
</dbReference>
<dbReference type="Gene3D" id="3.40.50.720">
    <property type="entry name" value="NAD(P)-binding Rossmann-like Domain"/>
    <property type="match status" value="1"/>
</dbReference>
<protein>
    <submittedName>
        <fullName evidence="3">SDR family oxidoreductase</fullName>
    </submittedName>
</protein>
<evidence type="ECO:0000256" key="2">
    <source>
        <dbReference type="ARBA" id="ARBA00023002"/>
    </source>
</evidence>
<sequence>MATTPPVSGPLHAPDLAGAAVLVAGAASGIGRAAALALAREGAHVLCFDLADAEPVAAAIRDGGGTALAVHGDLLDEDALASAVATCEGEIGPLRVAVNTAGIVSFQPLEEATADELRRILDVNLLGPMLFLKHALPPMRERGAGSAILFGSLAGKTGGLRSGPAYGASKGGVHALVKWTAGHYAPHGVRVNGVAPGPVATPMTEGRGYTTAGLPLARLGVPEDQAEAVVYLASDASAWVTGQILNINGGVFME</sequence>
<dbReference type="RefSeq" id="WP_146915000.1">
    <property type="nucleotide sequence ID" value="NZ_CP042430.1"/>
</dbReference>
<gene>
    <name evidence="3" type="ORF">FSW04_00150</name>
</gene>
<dbReference type="InterPro" id="IPR002347">
    <property type="entry name" value="SDR_fam"/>
</dbReference>
<keyword evidence="4" id="KW-1185">Reference proteome</keyword>
<dbReference type="Pfam" id="PF13561">
    <property type="entry name" value="adh_short_C2"/>
    <property type="match status" value="1"/>
</dbReference>
<dbReference type="PANTHER" id="PTHR42760">
    <property type="entry name" value="SHORT-CHAIN DEHYDROGENASES/REDUCTASES FAMILY MEMBER"/>
    <property type="match status" value="1"/>
</dbReference>
<dbReference type="OrthoDB" id="3542748at2"/>
<dbReference type="PANTHER" id="PTHR42760:SF133">
    <property type="entry name" value="3-OXOACYL-[ACYL-CARRIER-PROTEIN] REDUCTASE"/>
    <property type="match status" value="1"/>
</dbReference>
<dbReference type="CDD" id="cd05233">
    <property type="entry name" value="SDR_c"/>
    <property type="match status" value="1"/>
</dbReference>
<dbReference type="SUPFAM" id="SSF51735">
    <property type="entry name" value="NAD(P)-binding Rossmann-fold domains"/>
    <property type="match status" value="1"/>
</dbReference>
<accession>A0A5B8TZI0</accession>
<dbReference type="InterPro" id="IPR036291">
    <property type="entry name" value="NAD(P)-bd_dom_sf"/>
</dbReference>
<evidence type="ECO:0000313" key="3">
    <source>
        <dbReference type="EMBL" id="QEC46130.1"/>
    </source>
</evidence>
<dbReference type="KEGG" id="bsol:FSW04_00150"/>
<dbReference type="EMBL" id="CP042430">
    <property type="protein sequence ID" value="QEC46130.1"/>
    <property type="molecule type" value="Genomic_DNA"/>
</dbReference>
<reference evidence="3 4" key="1">
    <citation type="journal article" date="2018" name="J. Microbiol.">
        <title>Baekduia soli gen. nov., sp. nov., a novel bacterium isolated from the soil of Baekdu Mountain and proposal of a novel family name, Baekduiaceae fam. nov.</title>
        <authorList>
            <person name="An D.S."/>
            <person name="Siddiqi M.Z."/>
            <person name="Kim K.H."/>
            <person name="Yu H.S."/>
            <person name="Im W.T."/>
        </authorList>
    </citation>
    <scope>NUCLEOTIDE SEQUENCE [LARGE SCALE GENOMIC DNA]</scope>
    <source>
        <strain evidence="3 4">BR7-21</strain>
    </source>
</reference>
<dbReference type="GO" id="GO:0016616">
    <property type="term" value="F:oxidoreductase activity, acting on the CH-OH group of donors, NAD or NADP as acceptor"/>
    <property type="evidence" value="ECO:0007669"/>
    <property type="project" value="TreeGrafter"/>
</dbReference>
<evidence type="ECO:0000313" key="4">
    <source>
        <dbReference type="Proteomes" id="UP000321805"/>
    </source>
</evidence>
<dbReference type="Proteomes" id="UP000321805">
    <property type="component" value="Chromosome"/>
</dbReference>